<protein>
    <submittedName>
        <fullName evidence="1">F-box domain-containing protein</fullName>
    </submittedName>
</protein>
<reference evidence="1" key="1">
    <citation type="submission" date="2017-02" db="UniProtKB">
        <authorList>
            <consortium name="WormBaseParasite"/>
        </authorList>
    </citation>
    <scope>IDENTIFICATION</scope>
</reference>
<organism evidence="1">
    <name type="scientific">Anisakis simplex</name>
    <name type="common">Herring worm</name>
    <dbReference type="NCBI Taxonomy" id="6269"/>
    <lineage>
        <taxon>Eukaryota</taxon>
        <taxon>Metazoa</taxon>
        <taxon>Ecdysozoa</taxon>
        <taxon>Nematoda</taxon>
        <taxon>Chromadorea</taxon>
        <taxon>Rhabditida</taxon>
        <taxon>Spirurina</taxon>
        <taxon>Ascaridomorpha</taxon>
        <taxon>Ascaridoidea</taxon>
        <taxon>Anisakidae</taxon>
        <taxon>Anisakis</taxon>
        <taxon>Anisakis simplex complex</taxon>
    </lineage>
</organism>
<evidence type="ECO:0000313" key="1">
    <source>
        <dbReference type="WBParaSite" id="ASIM_0000760801-mRNA-1"/>
    </source>
</evidence>
<accession>A0A0M3JIZ2</accession>
<dbReference type="WBParaSite" id="ASIM_0000760801-mRNA-1">
    <property type="protein sequence ID" value="ASIM_0000760801-mRNA-1"/>
    <property type="gene ID" value="ASIM_0000760801"/>
</dbReference>
<dbReference type="AlphaFoldDB" id="A0A0M3JIZ2"/>
<name>A0A0M3JIZ2_ANISI</name>
<sequence length="79" mass="9058">LEVPVNLVLLEVLHRVDMVRLVQLDVMKWAVVKAQLVQLAAVKGQLGQMEWLVVKDRQVMPVTAERLRMVKVDKFAIIL</sequence>
<proteinExistence type="predicted"/>